<sequence length="591" mass="62327">MRVVEHFVGVEDAVNDPAQMGGKPHQLVRVHFAPGPGGRRLVRWAVVVAPDESALAGHRRIHGEALQGRRRTGSSDTRAGDHHPSPPQARRRTSSCAATDGVFYPRTSDLDSSLVSTSSGSGGVPPVRLALFSSGASAPAHSGRSDRGPSPARSASAAVQCHSGEAGDAAAQCSIGGGGDTGYGETSSSEEQESSWSRSTESSAAPSSSSSPSADTASGALASVSDDQDETQAEDDDSDEDDGEVDLSKLETQTQAAPFQWPPTTISQAPSGEEAVAMAAQTEDTEQESEPVTSEQLTSTEEQQSHSLDTEDVSQMTAASEVPADEDTRPTEDQTEAEAQAAQPAEPSVPPTPQFLRPTIEIDSSDILHTAKPEIDEGDFGVGPSYTKMTEAEFVARLSIHEAARTGDLHVIKLLLKSDPKRMETVDERGWTPIHLAAANGHAEIVRYLAVEGADVAALDPTSYTAMHLAAMNGHNACLEVLLKMGADVDNVTADGFTPLHLAALNNYADCVRTLLSWGANLAVEDALGRTVQDMVEEYALDDVSALLSGLWAHVDKYTQSRKQNGQSGSSGRKRSTRKLVQMAAAAMGKR</sequence>
<evidence type="ECO:0000313" key="2">
    <source>
        <dbReference type="Proteomes" id="UP000821845"/>
    </source>
</evidence>
<name>A0ACB7T873_HYAAI</name>
<protein>
    <submittedName>
        <fullName evidence="1">Uncharacterized protein</fullName>
    </submittedName>
</protein>
<reference evidence="1" key="1">
    <citation type="submission" date="2020-05" db="EMBL/GenBank/DDBJ databases">
        <title>Large-scale comparative analyses of tick genomes elucidate their genetic diversity and vector capacities.</title>
        <authorList>
            <person name="Jia N."/>
            <person name="Wang J."/>
            <person name="Shi W."/>
            <person name="Du L."/>
            <person name="Sun Y."/>
            <person name="Zhan W."/>
            <person name="Jiang J."/>
            <person name="Wang Q."/>
            <person name="Zhang B."/>
            <person name="Ji P."/>
            <person name="Sakyi L.B."/>
            <person name="Cui X."/>
            <person name="Yuan T."/>
            <person name="Jiang B."/>
            <person name="Yang W."/>
            <person name="Lam T.T.-Y."/>
            <person name="Chang Q."/>
            <person name="Ding S."/>
            <person name="Wang X."/>
            <person name="Zhu J."/>
            <person name="Ruan X."/>
            <person name="Zhao L."/>
            <person name="Wei J."/>
            <person name="Que T."/>
            <person name="Du C."/>
            <person name="Cheng J."/>
            <person name="Dai P."/>
            <person name="Han X."/>
            <person name="Huang E."/>
            <person name="Gao Y."/>
            <person name="Liu J."/>
            <person name="Shao H."/>
            <person name="Ye R."/>
            <person name="Li L."/>
            <person name="Wei W."/>
            <person name="Wang X."/>
            <person name="Wang C."/>
            <person name="Yang T."/>
            <person name="Huo Q."/>
            <person name="Li W."/>
            <person name="Guo W."/>
            <person name="Chen H."/>
            <person name="Zhou L."/>
            <person name="Ni X."/>
            <person name="Tian J."/>
            <person name="Zhou Y."/>
            <person name="Sheng Y."/>
            <person name="Liu T."/>
            <person name="Pan Y."/>
            <person name="Xia L."/>
            <person name="Li J."/>
            <person name="Zhao F."/>
            <person name="Cao W."/>
        </authorList>
    </citation>
    <scope>NUCLEOTIDE SEQUENCE</scope>
    <source>
        <strain evidence="1">Hyas-2018</strain>
    </source>
</reference>
<proteinExistence type="predicted"/>
<comment type="caution">
    <text evidence="1">The sequence shown here is derived from an EMBL/GenBank/DDBJ whole genome shotgun (WGS) entry which is preliminary data.</text>
</comment>
<evidence type="ECO:0000313" key="1">
    <source>
        <dbReference type="EMBL" id="KAH6943133.1"/>
    </source>
</evidence>
<gene>
    <name evidence="1" type="ORF">HPB50_016037</name>
</gene>
<accession>A0ACB7T873</accession>
<organism evidence="1 2">
    <name type="scientific">Hyalomma asiaticum</name>
    <name type="common">Tick</name>
    <dbReference type="NCBI Taxonomy" id="266040"/>
    <lineage>
        <taxon>Eukaryota</taxon>
        <taxon>Metazoa</taxon>
        <taxon>Ecdysozoa</taxon>
        <taxon>Arthropoda</taxon>
        <taxon>Chelicerata</taxon>
        <taxon>Arachnida</taxon>
        <taxon>Acari</taxon>
        <taxon>Parasitiformes</taxon>
        <taxon>Ixodida</taxon>
        <taxon>Ixodoidea</taxon>
        <taxon>Ixodidae</taxon>
        <taxon>Hyalomminae</taxon>
        <taxon>Hyalomma</taxon>
    </lineage>
</organism>
<dbReference type="Proteomes" id="UP000821845">
    <property type="component" value="Chromosome 10"/>
</dbReference>
<keyword evidence="2" id="KW-1185">Reference proteome</keyword>
<dbReference type="EMBL" id="CM023490">
    <property type="protein sequence ID" value="KAH6943133.1"/>
    <property type="molecule type" value="Genomic_DNA"/>
</dbReference>